<dbReference type="Gene3D" id="2.160.20.10">
    <property type="entry name" value="Single-stranded right-handed beta-helix, Pectin lyase-like"/>
    <property type="match status" value="1"/>
</dbReference>
<gene>
    <name evidence="6" type="ordered locus">PSPA7_5707</name>
</gene>
<dbReference type="SUPFAM" id="SSF51126">
    <property type="entry name" value="Pectin lyase-like"/>
    <property type="match status" value="1"/>
</dbReference>
<keyword evidence="3" id="KW-0732">Signal</keyword>
<evidence type="ECO:0000259" key="5">
    <source>
        <dbReference type="SMART" id="SM00912"/>
    </source>
</evidence>
<dbReference type="RefSeq" id="WP_012077661.1">
    <property type="nucleotide sequence ID" value="NC_009656.1"/>
</dbReference>
<dbReference type="GO" id="GO:0005576">
    <property type="term" value="C:extracellular region"/>
    <property type="evidence" value="ECO:0007669"/>
    <property type="project" value="UniProtKB-SubCell"/>
</dbReference>
<dbReference type="SMART" id="SM00912">
    <property type="entry name" value="Haemagg_act"/>
    <property type="match status" value="1"/>
</dbReference>
<reference evidence="6 7" key="1">
    <citation type="submission" date="2007-06" db="EMBL/GenBank/DDBJ databases">
        <authorList>
            <person name="Dodson R.J."/>
            <person name="Harkins D."/>
            <person name="Paulsen I.T."/>
        </authorList>
    </citation>
    <scope>NUCLEOTIDE SEQUENCE [LARGE SCALE GENOMIC DNA]</scope>
    <source>
        <strain evidence="6 7">PA7</strain>
    </source>
</reference>
<evidence type="ECO:0000313" key="7">
    <source>
        <dbReference type="Proteomes" id="UP000001582"/>
    </source>
</evidence>
<dbReference type="InterPro" id="IPR050909">
    <property type="entry name" value="Bact_Autotransporter_VF"/>
</dbReference>
<dbReference type="PANTHER" id="PTHR12338">
    <property type="entry name" value="AUTOTRANSPORTER"/>
    <property type="match status" value="1"/>
</dbReference>
<dbReference type="EMBL" id="CP000744">
    <property type="protein sequence ID" value="ABR84038.1"/>
    <property type="molecule type" value="Genomic_DNA"/>
</dbReference>
<dbReference type="InterPro" id="IPR008638">
    <property type="entry name" value="FhaB/CdiA-like_TPS"/>
</dbReference>
<dbReference type="Proteomes" id="UP000001582">
    <property type="component" value="Chromosome"/>
</dbReference>
<dbReference type="Pfam" id="PF13018">
    <property type="entry name" value="ESPR"/>
    <property type="match status" value="1"/>
</dbReference>
<evidence type="ECO:0000256" key="3">
    <source>
        <dbReference type="ARBA" id="ARBA00022729"/>
    </source>
</evidence>
<keyword evidence="4" id="KW-0812">Transmembrane</keyword>
<name>A6VD91_PSEP7</name>
<keyword evidence="4" id="KW-0472">Membrane</keyword>
<evidence type="ECO:0000256" key="4">
    <source>
        <dbReference type="SAM" id="Phobius"/>
    </source>
</evidence>
<sequence length="991" mass="100315">MNKTYALVWNQATGCWNVASEGTRRRGKSGRGTLLAVAGASLLSLLGLPEAFALPSDGKVIHGEAGLHTSTDGKHLAIDQQSQKLITQWNGFDIAGDESVRFNQPNSTAVALNRVVGTNGSQILGKLDANGKVFLVNPNGVVFGKTAQVNVGGLVASTLDISDKDFLDGNYRFSGKSTAQVSNAGRLNASEGGSVALLGARVDNSGVIQARLGSVALGAGEDVRLNFDGNGLLNLQVNAGAVDALAHNGGLLKADGGQVLMTARSADSLLKTVVSNQGVIEAKTLQNRDGRIVLDAGNGTLQVAGRQDASASGQGNGGVVENRGAKVEVHQYAKVDTRSKQGQTGTWKIAANNLEVASSVLRDAATLKASTLADNLETTSIELASTQGDLKVDAPLSWNSGNKLGLSAERGNVEVNGNLRASGDQAELALNARDQVRLNADLSLTGRNARLELNSGKGHKLADGVRVTLSGAGAGYRANGEDYRVIQNLAQLREVENDLNGRYVLGTRIDGGQTRFETLGSRSNRAFSGTFDGLGNSIANLALYSNGNWVGLFNLNTGRLANLTLESIGASVAHPANMEAGSLAALNLGHIDNVRIRNGQVSGAAQRNLLGGLVARNYGSIANSTFQGRINGSRNTYAMGGLAGYNGSQALIAASSADMVLGGQPAEASAGALVGVNAGGRLLDSHARGSIDLAGDRLNIGGLVGHNQGGLLRDLESSVNVTARGRDGLLGGLVGLNEQGTLEHGSASGNVSGYGSQAIGGLVGRNLKGTLRNSSASGKVNDLISTQVGGLVGHNRDGNLDSVSASGNVSGGVRAMIGGLVGLNQGGRLSAISATGNVSGLGAGNVGGLIGESQDALIVGALAQGKVSGGAQSSTGGLIGRHASGRVEQATAHGDVATGPGGIAGGLIGWSGGEVVATSASGDVSSDHGMVLGGLVGWNQGSVSHSSASGKVDTDVSIHGGLIGLNLGQQHANSTEGEAAKTRLLGYNAQR</sequence>
<feature type="transmembrane region" description="Helical" evidence="4">
    <location>
        <begin position="34"/>
        <end position="54"/>
    </location>
</feature>
<evidence type="ECO:0000256" key="2">
    <source>
        <dbReference type="ARBA" id="ARBA00022525"/>
    </source>
</evidence>
<dbReference type="AlphaFoldDB" id="A6VD91"/>
<dbReference type="NCBIfam" id="TIGR01901">
    <property type="entry name" value="adhes_NPXG"/>
    <property type="match status" value="1"/>
</dbReference>
<dbReference type="Pfam" id="PF07581">
    <property type="entry name" value="Glug"/>
    <property type="match status" value="4"/>
</dbReference>
<feature type="domain" description="Filamentous haemagglutinin FhaB/tRNA nuclease CdiA-like TPS" evidence="5">
    <location>
        <begin position="51"/>
        <end position="165"/>
    </location>
</feature>
<evidence type="ECO:0000256" key="1">
    <source>
        <dbReference type="ARBA" id="ARBA00004613"/>
    </source>
</evidence>
<reference evidence="6 7" key="2">
    <citation type="journal article" date="2010" name="PLoS ONE">
        <title>Complete genome sequence of the multiresistant taxonomic outlier Pseudomonas aeruginosa PA7.</title>
        <authorList>
            <person name="Roy P.H."/>
            <person name="Tetu S.G."/>
            <person name="Larouche A."/>
            <person name="Elbourne L."/>
            <person name="Tremblay S."/>
            <person name="Ren Q."/>
            <person name="Dodson R."/>
            <person name="Harkins D."/>
            <person name="Shay R."/>
            <person name="Watkins K."/>
            <person name="Mahamoud Y."/>
            <person name="Paulsen I.T."/>
        </authorList>
    </citation>
    <scope>NUCLEOTIDE SEQUENCE [LARGE SCALE GENOMIC DNA]</scope>
    <source>
        <strain evidence="6 7">PA7</strain>
    </source>
</reference>
<keyword evidence="2" id="KW-0964">Secreted</keyword>
<dbReference type="PANTHER" id="PTHR12338:SF8">
    <property type="entry name" value="HEME_HEMOPEXIN-BINDING PROTEIN"/>
    <property type="match status" value="1"/>
</dbReference>
<accession>A6VD91</accession>
<dbReference type="HOGENOM" id="CLU_004995_0_0_6"/>
<dbReference type="InterPro" id="IPR012334">
    <property type="entry name" value="Pectin_lyas_fold"/>
</dbReference>
<dbReference type="InterPro" id="IPR024973">
    <property type="entry name" value="ESPR"/>
</dbReference>
<dbReference type="InterPro" id="IPR011493">
    <property type="entry name" value="GLUG"/>
</dbReference>
<dbReference type="KEGG" id="pap:PSPA7_5707"/>
<organism evidence="6 7">
    <name type="scientific">Pseudomonas paraeruginosa (strain DSM 24068 / PA7)</name>
    <name type="common">Pseudomonas aeruginosa (strain PA7)</name>
    <dbReference type="NCBI Taxonomy" id="381754"/>
    <lineage>
        <taxon>Bacteria</taxon>
        <taxon>Pseudomonadati</taxon>
        <taxon>Pseudomonadota</taxon>
        <taxon>Gammaproteobacteria</taxon>
        <taxon>Pseudomonadales</taxon>
        <taxon>Pseudomonadaceae</taxon>
        <taxon>Pseudomonas</taxon>
        <taxon>Pseudomonas paraeruginosa</taxon>
    </lineage>
</organism>
<dbReference type="Pfam" id="PF05860">
    <property type="entry name" value="TPS"/>
    <property type="match status" value="1"/>
</dbReference>
<dbReference type="Gene3D" id="2.160.20.110">
    <property type="match status" value="2"/>
</dbReference>
<evidence type="ECO:0000313" key="6">
    <source>
        <dbReference type="EMBL" id="ABR84038.1"/>
    </source>
</evidence>
<protein>
    <submittedName>
        <fullName evidence="6">Adhesive protein CupB5</fullName>
    </submittedName>
</protein>
<keyword evidence="4" id="KW-1133">Transmembrane helix</keyword>
<dbReference type="InterPro" id="IPR011050">
    <property type="entry name" value="Pectin_lyase_fold/virulence"/>
</dbReference>
<comment type="subcellular location">
    <subcellularLocation>
        <location evidence="1">Secreted</location>
    </subcellularLocation>
</comment>
<proteinExistence type="predicted"/>